<dbReference type="InterPro" id="IPR002173">
    <property type="entry name" value="Carboh/pur_kinase_PfkB_CS"/>
</dbReference>
<dbReference type="Proteomes" id="UP000653099">
    <property type="component" value="Unassembled WGS sequence"/>
</dbReference>
<evidence type="ECO:0000259" key="3">
    <source>
        <dbReference type="Pfam" id="PF00294"/>
    </source>
</evidence>
<keyword evidence="5" id="KW-1185">Reference proteome</keyword>
<organism evidence="4 5">
    <name type="scientific">Halobellus salinus</name>
    <dbReference type="NCBI Taxonomy" id="931585"/>
    <lineage>
        <taxon>Archaea</taxon>
        <taxon>Methanobacteriati</taxon>
        <taxon>Methanobacteriota</taxon>
        <taxon>Stenosarchaea group</taxon>
        <taxon>Halobacteria</taxon>
        <taxon>Halobacteriales</taxon>
        <taxon>Haloferacaceae</taxon>
        <taxon>Halobellus</taxon>
    </lineage>
</organism>
<feature type="domain" description="Carbohydrate kinase PfkB" evidence="3">
    <location>
        <begin position="1"/>
        <end position="293"/>
    </location>
</feature>
<comment type="caution">
    <text evidence="4">The sequence shown here is derived from an EMBL/GenBank/DDBJ whole genome shotgun (WGS) entry which is preliminary data.</text>
</comment>
<evidence type="ECO:0000313" key="4">
    <source>
        <dbReference type="EMBL" id="GGJ17412.1"/>
    </source>
</evidence>
<dbReference type="InterPro" id="IPR011611">
    <property type="entry name" value="PfkB_dom"/>
</dbReference>
<dbReference type="Pfam" id="PF00294">
    <property type="entry name" value="PfkB"/>
    <property type="match status" value="1"/>
</dbReference>
<dbReference type="PANTHER" id="PTHR10584:SF157">
    <property type="entry name" value="SULFOFRUCTOSE KINASE"/>
    <property type="match status" value="1"/>
</dbReference>
<dbReference type="EMBL" id="BMOC01000034">
    <property type="protein sequence ID" value="GGJ17412.1"/>
    <property type="molecule type" value="Genomic_DNA"/>
</dbReference>
<dbReference type="PROSITE" id="PS00584">
    <property type="entry name" value="PFKB_KINASES_2"/>
    <property type="match status" value="1"/>
</dbReference>
<keyword evidence="2 4" id="KW-0418">Kinase</keyword>
<evidence type="ECO:0000256" key="2">
    <source>
        <dbReference type="ARBA" id="ARBA00022777"/>
    </source>
</evidence>
<evidence type="ECO:0000256" key="1">
    <source>
        <dbReference type="ARBA" id="ARBA00022679"/>
    </source>
</evidence>
<dbReference type="GO" id="GO:0016301">
    <property type="term" value="F:kinase activity"/>
    <property type="evidence" value="ECO:0007669"/>
    <property type="project" value="UniProtKB-KW"/>
</dbReference>
<dbReference type="RefSeq" id="WP_188788716.1">
    <property type="nucleotide sequence ID" value="NZ_BMOC01000034.1"/>
</dbReference>
<reference evidence="4" key="1">
    <citation type="journal article" date="2014" name="Int. J. Syst. Evol. Microbiol.">
        <title>Complete genome sequence of Corynebacterium casei LMG S-19264T (=DSM 44701T), isolated from a smear-ripened cheese.</title>
        <authorList>
            <consortium name="US DOE Joint Genome Institute (JGI-PGF)"/>
            <person name="Walter F."/>
            <person name="Albersmeier A."/>
            <person name="Kalinowski J."/>
            <person name="Ruckert C."/>
        </authorList>
    </citation>
    <scope>NUCLEOTIDE SEQUENCE</scope>
    <source>
        <strain evidence="4">JCM 14359</strain>
    </source>
</reference>
<accession>A0A830ETW6</accession>
<dbReference type="PANTHER" id="PTHR10584">
    <property type="entry name" value="SUGAR KINASE"/>
    <property type="match status" value="1"/>
</dbReference>
<dbReference type="Gene3D" id="3.40.1190.20">
    <property type="match status" value="1"/>
</dbReference>
<proteinExistence type="predicted"/>
<sequence>MASVVTVGSAVLDHVYVLSNLPAPDGGAFVTDRTRRGGGVAANVACGLSALDHNAAVVSRVGDDDAADIVVESVREWDVDADAVRRGDGASSYTLILRGPDGGRMIVAGGDSVPTLRLRDPDRERLRAADVVFTSAYAPDRVVSEVADLRRTGAIDALAFDLSGPLSELDGRGTAPETIDVLAAAADLFITGEVAARSYLGEPPADAVRTLRDAGAERVAVTAGASGAHLADGTADPVHVPARECDPVDTTGAGDQFTAALIHAWLLGGAGPRAAGEIAAVAAARTCTARGPRGRLATPSELPDQ</sequence>
<dbReference type="GO" id="GO:0005829">
    <property type="term" value="C:cytosol"/>
    <property type="evidence" value="ECO:0007669"/>
    <property type="project" value="TreeGrafter"/>
</dbReference>
<name>A0A830ETW6_9EURY</name>
<dbReference type="SUPFAM" id="SSF53613">
    <property type="entry name" value="Ribokinase-like"/>
    <property type="match status" value="1"/>
</dbReference>
<gene>
    <name evidence="4" type="ORF">GCM10008995_29030</name>
</gene>
<evidence type="ECO:0000313" key="5">
    <source>
        <dbReference type="Proteomes" id="UP000653099"/>
    </source>
</evidence>
<dbReference type="AlphaFoldDB" id="A0A830ETW6"/>
<reference evidence="4" key="2">
    <citation type="submission" date="2020-09" db="EMBL/GenBank/DDBJ databases">
        <authorList>
            <person name="Sun Q."/>
            <person name="Ohkuma M."/>
        </authorList>
    </citation>
    <scope>NUCLEOTIDE SEQUENCE</scope>
    <source>
        <strain evidence="4">JCM 14359</strain>
    </source>
</reference>
<dbReference type="InterPro" id="IPR029056">
    <property type="entry name" value="Ribokinase-like"/>
</dbReference>
<keyword evidence="1" id="KW-0808">Transferase</keyword>
<protein>
    <submittedName>
        <fullName evidence="4">Carbohydrate kinase family protein</fullName>
    </submittedName>
</protein>
<dbReference type="OrthoDB" id="26949at2157"/>